<evidence type="ECO:0000259" key="2">
    <source>
        <dbReference type="Pfam" id="PF05368"/>
    </source>
</evidence>
<sequence>MTRILVTGATGTVGTHLVRELRSRGADFRTARGSLAYDLDGIDRVYVCAADGPRKVAHETALIEAAAEAGVERIVKLSALHADPASPLPAHRWHGEIEAALRKSRVPSVVLRPAFFMTNLLMVAEGVARTGLLHAPTAGRRVAMIDVRDVAEVAAIALLDEESAGHTYDLTGPKAITFADVATAMADATARPVRSVDLTEEQARPRFESAGLPGWLAMQLAGVFGLIRAGAFERVTGTVEAVTGHPARDIGEFAREHAAAFTR</sequence>
<evidence type="ECO:0000313" key="3">
    <source>
        <dbReference type="EMBL" id="GID71390.1"/>
    </source>
</evidence>
<accession>A0ABQ3XUK4</accession>
<dbReference type="InterPro" id="IPR036291">
    <property type="entry name" value="NAD(P)-bd_dom_sf"/>
</dbReference>
<dbReference type="EMBL" id="BOMI01000002">
    <property type="protein sequence ID" value="GID71390.1"/>
    <property type="molecule type" value="Genomic_DNA"/>
</dbReference>
<evidence type="ECO:0000313" key="4">
    <source>
        <dbReference type="Proteomes" id="UP000609879"/>
    </source>
</evidence>
<dbReference type="PANTHER" id="PTHR43162">
    <property type="match status" value="1"/>
</dbReference>
<proteinExistence type="predicted"/>
<dbReference type="Gene3D" id="3.40.50.720">
    <property type="entry name" value="NAD(P)-binding Rossmann-like Domain"/>
    <property type="match status" value="1"/>
</dbReference>
<organism evidence="3 4">
    <name type="scientific">Paractinoplanes deccanensis</name>
    <dbReference type="NCBI Taxonomy" id="113561"/>
    <lineage>
        <taxon>Bacteria</taxon>
        <taxon>Bacillati</taxon>
        <taxon>Actinomycetota</taxon>
        <taxon>Actinomycetes</taxon>
        <taxon>Micromonosporales</taxon>
        <taxon>Micromonosporaceae</taxon>
        <taxon>Paractinoplanes</taxon>
    </lineage>
</organism>
<protein>
    <submittedName>
        <fullName evidence="3">NAD(P)-dependent oxidoreductase</fullName>
    </submittedName>
</protein>
<evidence type="ECO:0000259" key="1">
    <source>
        <dbReference type="Pfam" id="PF01370"/>
    </source>
</evidence>
<dbReference type="Pfam" id="PF05368">
    <property type="entry name" value="NmrA"/>
    <property type="match status" value="1"/>
</dbReference>
<dbReference type="InterPro" id="IPR008030">
    <property type="entry name" value="NmrA-like"/>
</dbReference>
<keyword evidence="4" id="KW-1185">Reference proteome</keyword>
<dbReference type="SUPFAM" id="SSF51735">
    <property type="entry name" value="NAD(P)-binding Rossmann-fold domains"/>
    <property type="match status" value="1"/>
</dbReference>
<dbReference type="Proteomes" id="UP000609879">
    <property type="component" value="Unassembled WGS sequence"/>
</dbReference>
<dbReference type="PANTHER" id="PTHR43162:SF1">
    <property type="entry name" value="PRESTALK A DIFFERENTIATION PROTEIN A"/>
    <property type="match status" value="1"/>
</dbReference>
<gene>
    <name evidence="3" type="ORF">Ade02nite_00310</name>
</gene>
<dbReference type="Pfam" id="PF01370">
    <property type="entry name" value="Epimerase"/>
    <property type="match status" value="1"/>
</dbReference>
<dbReference type="InterPro" id="IPR001509">
    <property type="entry name" value="Epimerase_deHydtase"/>
</dbReference>
<dbReference type="RefSeq" id="WP_203759260.1">
    <property type="nucleotide sequence ID" value="NZ_BAAABO010000004.1"/>
</dbReference>
<feature type="domain" description="NmrA-like" evidence="2">
    <location>
        <begin position="33"/>
        <end position="222"/>
    </location>
</feature>
<reference evidence="3 4" key="1">
    <citation type="submission" date="2021-01" db="EMBL/GenBank/DDBJ databases">
        <title>Whole genome shotgun sequence of Actinoplanes deccanensis NBRC 13994.</title>
        <authorList>
            <person name="Komaki H."/>
            <person name="Tamura T."/>
        </authorList>
    </citation>
    <scope>NUCLEOTIDE SEQUENCE [LARGE SCALE GENOMIC DNA]</scope>
    <source>
        <strain evidence="3 4">NBRC 13994</strain>
    </source>
</reference>
<feature type="domain" description="NAD-dependent epimerase/dehydratase" evidence="1">
    <location>
        <begin position="4"/>
        <end position="31"/>
    </location>
</feature>
<dbReference type="InterPro" id="IPR051604">
    <property type="entry name" value="Ergot_Alk_Oxidoreductase"/>
</dbReference>
<comment type="caution">
    <text evidence="3">The sequence shown here is derived from an EMBL/GenBank/DDBJ whole genome shotgun (WGS) entry which is preliminary data.</text>
</comment>
<name>A0ABQ3XUK4_9ACTN</name>